<keyword evidence="6" id="KW-1185">Reference proteome</keyword>
<feature type="domain" description="Beta-lactamase-related" evidence="3">
    <location>
        <begin position="57"/>
        <end position="327"/>
    </location>
</feature>
<dbReference type="SUPFAM" id="SSF56601">
    <property type="entry name" value="beta-lactamase/transpeptidase-like"/>
    <property type="match status" value="1"/>
</dbReference>
<accession>A0A345ULL3</accession>
<name>A0A345ULL3_9BACT</name>
<gene>
    <name evidence="5" type="ORF">CYPRO_2116</name>
</gene>
<dbReference type="PANTHER" id="PTHR46825:SF11">
    <property type="entry name" value="PENICILLIN-BINDING PROTEIN 4"/>
    <property type="match status" value="1"/>
</dbReference>
<protein>
    <submittedName>
        <fullName evidence="5">CubicO group peptidase, beta-lactamase class C family</fullName>
    </submittedName>
</protein>
<dbReference type="PANTHER" id="PTHR46825">
    <property type="entry name" value="D-ALANYL-D-ALANINE-CARBOXYPEPTIDASE/ENDOPEPTIDASE AMPH"/>
    <property type="match status" value="1"/>
</dbReference>
<keyword evidence="2" id="KW-0472">Membrane</keyword>
<evidence type="ECO:0000313" key="5">
    <source>
        <dbReference type="EMBL" id="AXJ01365.1"/>
    </source>
</evidence>
<dbReference type="InterPro" id="IPR021860">
    <property type="entry name" value="Peptidase_S12_Pab87-rel_C"/>
</dbReference>
<dbReference type="KEGG" id="cprv:CYPRO_2116"/>
<dbReference type="Gene3D" id="3.40.710.10">
    <property type="entry name" value="DD-peptidase/beta-lactamase superfamily"/>
    <property type="match status" value="1"/>
</dbReference>
<feature type="domain" description="Peptidase S12 Pab87-related C-terminal" evidence="4">
    <location>
        <begin position="354"/>
        <end position="431"/>
    </location>
</feature>
<evidence type="ECO:0000259" key="3">
    <source>
        <dbReference type="Pfam" id="PF00144"/>
    </source>
</evidence>
<dbReference type="InterPro" id="IPR012338">
    <property type="entry name" value="Beta-lactam/transpept-like"/>
</dbReference>
<dbReference type="Proteomes" id="UP000254808">
    <property type="component" value="Chromosome"/>
</dbReference>
<dbReference type="InterPro" id="IPR001466">
    <property type="entry name" value="Beta-lactam-related"/>
</dbReference>
<dbReference type="AlphaFoldDB" id="A0A345ULL3"/>
<evidence type="ECO:0000256" key="1">
    <source>
        <dbReference type="ARBA" id="ARBA00004370"/>
    </source>
</evidence>
<dbReference type="EMBL" id="CP027806">
    <property type="protein sequence ID" value="AXJ01365.1"/>
    <property type="molecule type" value="Genomic_DNA"/>
</dbReference>
<dbReference type="Pfam" id="PF11954">
    <property type="entry name" value="DUF3471"/>
    <property type="match status" value="1"/>
</dbReference>
<comment type="subcellular location">
    <subcellularLocation>
        <location evidence="1">Membrane</location>
    </subcellularLocation>
</comment>
<evidence type="ECO:0000259" key="4">
    <source>
        <dbReference type="Pfam" id="PF11954"/>
    </source>
</evidence>
<sequence length="443" mass="49815">MVTVLVSFAGLPAAAQQFDEDIKQTIQDYLKAHQANGTFSGEVKLKLHDQTATWRTGYRYFSRLQPFQEGDLFRIGSLTKPVVASWFGRRFQDGTLNPGSFISAWFPEQDQWEDITLSHLLAHTSGIRNYTALPDFPETLHLPASIDEIIQRFADLPLESEPGSTFSYSNSGYILLSKIMALETGLPFMDAIDAFIAEELEIENMMYERPDSAIDRLVTGYTDLSTFEESRFIHMSLPLGAGGLMATGSAMIDFTERMYDEAFLSEHWRRTLLDPQSGNYAHGFATGPVLSRPSIGHAGGINGFASNWLHFPVDSLTVVILSNYEAANVGPIMRDIVSIVFGRSFDMPVVREPIRLQDEELERFSGRFEINPGFSIQIRNSESRLFAQGTGQPEVELFPESPTKFFLRQLDVQIEFIYNAETGIADRLKLYQSGMVLEGRRVP</sequence>
<reference evidence="5 6" key="1">
    <citation type="submission" date="2018-03" db="EMBL/GenBank/DDBJ databases">
        <title>Phenotypic and genomic properties of Cyclonatronum proteinivorum gen. nov., sp. nov., a haloalkaliphilic bacteroidete from soda lakes possessing Na+-translocating rhodopsin.</title>
        <authorList>
            <person name="Toshchakov S.V."/>
            <person name="Korzhenkov A."/>
            <person name="Samarov N.I."/>
            <person name="Kublanov I.V."/>
            <person name="Muntyan M.S."/>
            <person name="Sorokin D.Y."/>
        </authorList>
    </citation>
    <scope>NUCLEOTIDE SEQUENCE [LARGE SCALE GENOMIC DNA]</scope>
    <source>
        <strain evidence="5 6">Omega</strain>
    </source>
</reference>
<dbReference type="InterPro" id="IPR050491">
    <property type="entry name" value="AmpC-like"/>
</dbReference>
<dbReference type="Pfam" id="PF00144">
    <property type="entry name" value="Beta-lactamase"/>
    <property type="match status" value="1"/>
</dbReference>
<dbReference type="GO" id="GO:0016020">
    <property type="term" value="C:membrane"/>
    <property type="evidence" value="ECO:0007669"/>
    <property type="project" value="UniProtKB-SubCell"/>
</dbReference>
<evidence type="ECO:0000256" key="2">
    <source>
        <dbReference type="ARBA" id="ARBA00023136"/>
    </source>
</evidence>
<evidence type="ECO:0000313" key="6">
    <source>
        <dbReference type="Proteomes" id="UP000254808"/>
    </source>
</evidence>
<proteinExistence type="predicted"/>
<organism evidence="5 6">
    <name type="scientific">Cyclonatronum proteinivorum</name>
    <dbReference type="NCBI Taxonomy" id="1457365"/>
    <lineage>
        <taxon>Bacteria</taxon>
        <taxon>Pseudomonadati</taxon>
        <taxon>Balneolota</taxon>
        <taxon>Balneolia</taxon>
        <taxon>Balneolales</taxon>
        <taxon>Cyclonatronaceae</taxon>
        <taxon>Cyclonatronum</taxon>
    </lineage>
</organism>